<evidence type="ECO:0000256" key="6">
    <source>
        <dbReference type="ARBA" id="ARBA00023027"/>
    </source>
</evidence>
<comment type="cofactor">
    <cofactor evidence="8">
        <name>FMN</name>
        <dbReference type="ChEBI" id="CHEBI:58210"/>
    </cofactor>
    <text evidence="8">Binds 1 FMN per subunit.</text>
</comment>
<dbReference type="EC" id="1.-.-.-" evidence="7"/>
<evidence type="ECO:0000256" key="8">
    <source>
        <dbReference type="PIRSR" id="PIRSR000232-1"/>
    </source>
</evidence>
<dbReference type="AlphaFoldDB" id="A0A0B6AQ77"/>
<evidence type="ECO:0000256" key="3">
    <source>
        <dbReference type="ARBA" id="ARBA00022643"/>
    </source>
</evidence>
<sequence>MSVLDIIKARRTIGAMQDKDVSEDAINLMLEAGTWAPNHKKTEPWKFRVITGDSRVRLGDEMERIMKQKTAHLSEEEALKKTTKAKKGPLRAPVIIAVAVSPSGKVPEIEEISAVAASIQNMLLVAEEQGLATIWRTGEIVYQSELNDFLSLEDGDKLLGLIYVGHPNKEASSKRIPYQDKTIWYR</sequence>
<dbReference type="SUPFAM" id="SSF55469">
    <property type="entry name" value="FMN-dependent nitroreductase-like"/>
    <property type="match status" value="1"/>
</dbReference>
<dbReference type="Proteomes" id="UP000031829">
    <property type="component" value="Chromosome"/>
</dbReference>
<dbReference type="KEGG" id="bmeg:BG04_4811"/>
<evidence type="ECO:0000256" key="4">
    <source>
        <dbReference type="ARBA" id="ARBA00022857"/>
    </source>
</evidence>
<dbReference type="InterPro" id="IPR000415">
    <property type="entry name" value="Nitroreductase-like"/>
</dbReference>
<dbReference type="InterPro" id="IPR026021">
    <property type="entry name" value="YdjA-like"/>
</dbReference>
<dbReference type="InterPro" id="IPR052530">
    <property type="entry name" value="NAD(P)H_nitroreductase"/>
</dbReference>
<dbReference type="InterPro" id="IPR029479">
    <property type="entry name" value="Nitroreductase"/>
</dbReference>
<dbReference type="HOGENOM" id="CLU_070764_5_0_9"/>
<dbReference type="PANTHER" id="PTHR43821">
    <property type="entry name" value="NAD(P)H NITROREDUCTASE YDJA-RELATED"/>
    <property type="match status" value="1"/>
</dbReference>
<evidence type="ECO:0000256" key="7">
    <source>
        <dbReference type="PIRNR" id="PIRNR000232"/>
    </source>
</evidence>
<keyword evidence="4 7" id="KW-0521">NADP</keyword>
<reference evidence="9 10" key="1">
    <citation type="journal article" date="2015" name="Genome Announc.">
        <title>Complete genome sequences for 35 biothreat assay-relevant bacillus species.</title>
        <authorList>
            <person name="Johnson S.L."/>
            <person name="Daligault H.E."/>
            <person name="Davenport K.W."/>
            <person name="Jaissle J."/>
            <person name="Frey K.G."/>
            <person name="Ladner J.T."/>
            <person name="Broomall S.M."/>
            <person name="Bishop-Lilly K.A."/>
            <person name="Bruce D.C."/>
            <person name="Gibbons H.S."/>
            <person name="Coyne S.R."/>
            <person name="Lo C.C."/>
            <person name="Meincke L."/>
            <person name="Munk A.C."/>
            <person name="Koroleva G.I."/>
            <person name="Rosenzweig C.N."/>
            <person name="Palacios G.F."/>
            <person name="Redden C.L."/>
            <person name="Minogue T.D."/>
            <person name="Chain P.S."/>
        </authorList>
    </citation>
    <scope>NUCLEOTIDE SEQUENCE [LARGE SCALE GENOMIC DNA]</scope>
    <source>
        <strain evidence="10">ATCC 14581 / DSM 32 / JCM 2506 / NBRC 15308 / NCIMB 9376 / NCTC 10342 / NRRL B-14308 / VKM B-512</strain>
    </source>
</reference>
<keyword evidence="5 7" id="KW-0560">Oxidoreductase</keyword>
<gene>
    <name evidence="9" type="ORF">BG04_4811</name>
</gene>
<evidence type="ECO:0000256" key="5">
    <source>
        <dbReference type="ARBA" id="ARBA00023002"/>
    </source>
</evidence>
<dbReference type="RefSeq" id="WP_034651942.1">
    <property type="nucleotide sequence ID" value="NZ_BCVB01000004.1"/>
</dbReference>
<keyword evidence="6 7" id="KW-0520">NAD</keyword>
<keyword evidence="2 7" id="KW-0285">Flavoprotein</keyword>
<protein>
    <recommendedName>
        <fullName evidence="7">Putative NAD(P)H nitroreductase</fullName>
        <ecNumber evidence="7">1.-.-.-</ecNumber>
    </recommendedName>
</protein>
<dbReference type="PIRSF" id="PIRSF000232">
    <property type="entry name" value="YdjA"/>
    <property type="match status" value="1"/>
</dbReference>
<dbReference type="Pfam" id="PF00881">
    <property type="entry name" value="Nitroreductase"/>
    <property type="match status" value="1"/>
</dbReference>
<name>A0A0B6AQ77_PRIM2</name>
<feature type="binding site" evidence="8">
    <location>
        <position position="39"/>
    </location>
    <ligand>
        <name>FMN</name>
        <dbReference type="ChEBI" id="CHEBI:58210"/>
        <note>ligand shared between dimeric partners</note>
    </ligand>
</feature>
<proteinExistence type="inferred from homology"/>
<dbReference type="Gene3D" id="3.40.109.10">
    <property type="entry name" value="NADH Oxidase"/>
    <property type="match status" value="1"/>
</dbReference>
<dbReference type="EMBL" id="CP009920">
    <property type="protein sequence ID" value="AJI23287.1"/>
    <property type="molecule type" value="Genomic_DNA"/>
</dbReference>
<organism evidence="9 10">
    <name type="scientific">Priestia megaterium (strain ATCC 14581 / DSM 32 / CCUG 1817 / JCM 2506 / NBRC 15308 / NCIMB 9376 / NCTC 10342 / NRRL B-14308 / VKM B-512 / Ford 19)</name>
    <name type="common">Bacillus megaterium</name>
    <dbReference type="NCBI Taxonomy" id="1348623"/>
    <lineage>
        <taxon>Bacteria</taxon>
        <taxon>Bacillati</taxon>
        <taxon>Bacillota</taxon>
        <taxon>Bacilli</taxon>
        <taxon>Bacillales</taxon>
        <taxon>Bacillaceae</taxon>
        <taxon>Priestia</taxon>
    </lineage>
</organism>
<feature type="binding site" description="in other chain" evidence="8">
    <location>
        <begin position="10"/>
        <end position="12"/>
    </location>
    <ligand>
        <name>FMN</name>
        <dbReference type="ChEBI" id="CHEBI:58210"/>
        <note>ligand shared between dimeric partners</note>
    </ligand>
</feature>
<accession>A0A0B6AQ77</accession>
<evidence type="ECO:0000313" key="10">
    <source>
        <dbReference type="Proteomes" id="UP000031829"/>
    </source>
</evidence>
<evidence type="ECO:0000256" key="1">
    <source>
        <dbReference type="ARBA" id="ARBA00007118"/>
    </source>
</evidence>
<dbReference type="CDD" id="cd02135">
    <property type="entry name" value="YdjA-like"/>
    <property type="match status" value="1"/>
</dbReference>
<keyword evidence="3 7" id="KW-0288">FMN</keyword>
<evidence type="ECO:0000313" key="9">
    <source>
        <dbReference type="EMBL" id="AJI23287.1"/>
    </source>
</evidence>
<feature type="binding site" description="in other chain" evidence="8">
    <location>
        <begin position="135"/>
        <end position="137"/>
    </location>
    <ligand>
        <name>FMN</name>
        <dbReference type="ChEBI" id="CHEBI:58210"/>
        <note>ligand shared between dimeric partners</note>
    </ligand>
</feature>
<comment type="similarity">
    <text evidence="1 7">Belongs to the nitroreductase family.</text>
</comment>
<dbReference type="PANTHER" id="PTHR43821:SF1">
    <property type="entry name" value="NAD(P)H NITROREDUCTASE YDJA-RELATED"/>
    <property type="match status" value="1"/>
</dbReference>
<evidence type="ECO:0000256" key="2">
    <source>
        <dbReference type="ARBA" id="ARBA00022630"/>
    </source>
</evidence>
<dbReference type="GeneID" id="93642798"/>
<dbReference type="GO" id="GO:0016491">
    <property type="term" value="F:oxidoreductase activity"/>
    <property type="evidence" value="ECO:0007669"/>
    <property type="project" value="UniProtKB-UniRule"/>
</dbReference>